<dbReference type="Gene3D" id="3.90.1580.10">
    <property type="entry name" value="paralog of FGE (formylglycine-generating enzyme)"/>
    <property type="match status" value="1"/>
</dbReference>
<dbReference type="Proteomes" id="UP000561181">
    <property type="component" value="Unassembled WGS sequence"/>
</dbReference>
<dbReference type="InterPro" id="IPR005532">
    <property type="entry name" value="SUMF_dom"/>
</dbReference>
<sequence>MTLVSAGFVLSACDQVEREDGAQSSPDSALDFAATTTCTTPPDAPVRIDGGTFTMGSAAVYAEEGPERVTRVDGFWIDPHEVTNRQFAEFVAATGYVTIAEKPVDPEQLGVPAEQIPAFMLEPGSAVFTPPARPSQRYNDWWEYLPGAKWQKPYGPDGPDAAPDQPVVHLAWEDMIAYGKWKGGRIPTEAEWEFAASAGAEKYTEQPAPKRANSWQGVFPVVNSAQDGFAGIAPVGCFEPNAFGLYDMVGNVWEVTGDYFRPGHDPSDKDNPRGPSENAAYDPLNPGMPSRVMKGGSYLCAPNYCQRYRPESRQGRDPGLGASNVGFRLVYDQLPGQ</sequence>
<comment type="caution">
    <text evidence="3">The sequence shown here is derived from an EMBL/GenBank/DDBJ whole genome shotgun (WGS) entry which is preliminary data.</text>
</comment>
<protein>
    <submittedName>
        <fullName evidence="3">Formylglycine-generating enzyme family protein</fullName>
    </submittedName>
</protein>
<keyword evidence="4" id="KW-1185">Reference proteome</keyword>
<evidence type="ECO:0000256" key="1">
    <source>
        <dbReference type="SAM" id="MobiDB-lite"/>
    </source>
</evidence>
<accession>A0A848QED4</accession>
<dbReference type="AlphaFoldDB" id="A0A848QED4"/>
<dbReference type="InterPro" id="IPR051043">
    <property type="entry name" value="Sulfatase_Mod_Factor_Kinase"/>
</dbReference>
<dbReference type="RefSeq" id="WP_170012287.1">
    <property type="nucleotide sequence ID" value="NZ_JABCRE010000003.1"/>
</dbReference>
<dbReference type="SUPFAM" id="SSF56436">
    <property type="entry name" value="C-type lectin-like"/>
    <property type="match status" value="1"/>
</dbReference>
<feature type="region of interest" description="Disordered" evidence="1">
    <location>
        <begin position="261"/>
        <end position="287"/>
    </location>
</feature>
<dbReference type="PANTHER" id="PTHR23150:SF19">
    <property type="entry name" value="FORMYLGLYCINE-GENERATING ENZYME"/>
    <property type="match status" value="1"/>
</dbReference>
<evidence type="ECO:0000313" key="4">
    <source>
        <dbReference type="Proteomes" id="UP000561181"/>
    </source>
</evidence>
<dbReference type="InterPro" id="IPR042095">
    <property type="entry name" value="SUMF_sf"/>
</dbReference>
<evidence type="ECO:0000313" key="3">
    <source>
        <dbReference type="EMBL" id="NMW32001.1"/>
    </source>
</evidence>
<evidence type="ECO:0000259" key="2">
    <source>
        <dbReference type="Pfam" id="PF03781"/>
    </source>
</evidence>
<gene>
    <name evidence="3" type="ORF">HKD42_08005</name>
</gene>
<feature type="domain" description="Sulfatase-modifying factor enzyme-like" evidence="2">
    <location>
        <begin position="45"/>
        <end position="330"/>
    </location>
</feature>
<dbReference type="InterPro" id="IPR016187">
    <property type="entry name" value="CTDL_fold"/>
</dbReference>
<dbReference type="Pfam" id="PF03781">
    <property type="entry name" value="FGE-sulfatase"/>
    <property type="match status" value="1"/>
</dbReference>
<dbReference type="PANTHER" id="PTHR23150">
    <property type="entry name" value="SULFATASE MODIFYING FACTOR 1, 2"/>
    <property type="match status" value="1"/>
</dbReference>
<proteinExistence type="predicted"/>
<name>A0A848QED4_9SPHN</name>
<feature type="compositionally biased region" description="Basic and acidic residues" evidence="1">
    <location>
        <begin position="261"/>
        <end position="272"/>
    </location>
</feature>
<organism evidence="3 4">
    <name type="scientific">Pontixanthobacter rizhaonensis</name>
    <dbReference type="NCBI Taxonomy" id="2730337"/>
    <lineage>
        <taxon>Bacteria</taxon>
        <taxon>Pseudomonadati</taxon>
        <taxon>Pseudomonadota</taxon>
        <taxon>Alphaproteobacteria</taxon>
        <taxon>Sphingomonadales</taxon>
        <taxon>Erythrobacteraceae</taxon>
        <taxon>Pontixanthobacter</taxon>
    </lineage>
</organism>
<dbReference type="GO" id="GO:0120147">
    <property type="term" value="F:formylglycine-generating oxidase activity"/>
    <property type="evidence" value="ECO:0007669"/>
    <property type="project" value="TreeGrafter"/>
</dbReference>
<reference evidence="3 4" key="1">
    <citation type="submission" date="2020-04" db="EMBL/GenBank/DDBJ databases">
        <authorList>
            <person name="Liu A."/>
        </authorList>
    </citation>
    <scope>NUCLEOTIDE SEQUENCE [LARGE SCALE GENOMIC DNA]</scope>
    <source>
        <strain evidence="3 4">RZ02</strain>
    </source>
</reference>
<dbReference type="EMBL" id="JABCRE010000003">
    <property type="protein sequence ID" value="NMW32001.1"/>
    <property type="molecule type" value="Genomic_DNA"/>
</dbReference>